<gene>
    <name evidence="1" type="ORF">ENJ89_11465</name>
</gene>
<dbReference type="Proteomes" id="UP000886124">
    <property type="component" value="Unassembled WGS sequence"/>
</dbReference>
<dbReference type="PROSITE" id="PS51257">
    <property type="entry name" value="PROKAR_LIPOPROTEIN"/>
    <property type="match status" value="1"/>
</dbReference>
<organism evidence="1">
    <name type="scientific">Caldithrix abyssi</name>
    <dbReference type="NCBI Taxonomy" id="187145"/>
    <lineage>
        <taxon>Bacteria</taxon>
        <taxon>Pseudomonadati</taxon>
        <taxon>Calditrichota</taxon>
        <taxon>Calditrichia</taxon>
        <taxon>Calditrichales</taxon>
        <taxon>Calditrichaceae</taxon>
        <taxon>Caldithrix</taxon>
    </lineage>
</organism>
<dbReference type="AlphaFoldDB" id="A0A7V5UFX3"/>
<accession>A0A7V5UFX3</accession>
<comment type="caution">
    <text evidence="1">The sequence shown here is derived from an EMBL/GenBank/DDBJ whole genome shotgun (WGS) entry which is preliminary data.</text>
</comment>
<dbReference type="PANTHER" id="PTHR30383">
    <property type="entry name" value="THIOESTERASE 1/PROTEASE 1/LYSOPHOSPHOLIPASE L1"/>
    <property type="match status" value="1"/>
</dbReference>
<protein>
    <recommendedName>
        <fullName evidence="2">SGNH/GDSL hydrolase family protein</fullName>
    </recommendedName>
</protein>
<dbReference type="Gene3D" id="3.40.50.1110">
    <property type="entry name" value="SGNH hydrolase"/>
    <property type="match status" value="2"/>
</dbReference>
<name>A0A7V5UFX3_CALAY</name>
<dbReference type="PANTHER" id="PTHR30383:SF5">
    <property type="entry name" value="SGNH HYDROLASE-TYPE ESTERASE DOMAIN-CONTAINING PROTEIN"/>
    <property type="match status" value="1"/>
</dbReference>
<dbReference type="InterPro" id="IPR051532">
    <property type="entry name" value="Ester_Hydrolysis_Enzymes"/>
</dbReference>
<dbReference type="GO" id="GO:0004622">
    <property type="term" value="F:phosphatidylcholine lysophospholipase activity"/>
    <property type="evidence" value="ECO:0007669"/>
    <property type="project" value="TreeGrafter"/>
</dbReference>
<dbReference type="EMBL" id="DROD01000724">
    <property type="protein sequence ID" value="HHJ53805.1"/>
    <property type="molecule type" value="Genomic_DNA"/>
</dbReference>
<proteinExistence type="predicted"/>
<reference evidence="1" key="1">
    <citation type="journal article" date="2020" name="mSystems">
        <title>Genome- and Community-Level Interaction Insights into Carbon Utilization and Element Cycling Functions of Hydrothermarchaeota in Hydrothermal Sediment.</title>
        <authorList>
            <person name="Zhou Z."/>
            <person name="Liu Y."/>
            <person name="Xu W."/>
            <person name="Pan J."/>
            <person name="Luo Z.H."/>
            <person name="Li M."/>
        </authorList>
    </citation>
    <scope>NUCLEOTIDE SEQUENCE [LARGE SCALE GENOMIC DNA]</scope>
    <source>
        <strain evidence="1">HyVt-527</strain>
    </source>
</reference>
<dbReference type="SUPFAM" id="SSF52266">
    <property type="entry name" value="SGNH hydrolase"/>
    <property type="match status" value="1"/>
</dbReference>
<evidence type="ECO:0008006" key="2">
    <source>
        <dbReference type="Google" id="ProtNLM"/>
    </source>
</evidence>
<sequence>MKYIKILFVMILPMLLVLSGCQLEEPAVTKTVTNLKGKTIKTYVAIGNSLTAGVQSGGLAEDFQMFSFPNLLAKQLEIESFAQPTISYPGIPAVLELDPITSQLISAPGTGVPTNLNYQGPYQNLGIPTATTWDMLFAKDSTSNFRYLFFGETNPAVDLVLRNPAMGNTTVFQQAKMQQPDLVTVWIGNNDVLGYATSGGLKPITPISDFTSPFTGVPLLGFQNAYMALMDSVKSLNAMVALANIPDVTAIPFFKVVGPQIAASFKAAGIPYPLSYEKGSDDLSTGIATGQATTDDLANFNVLVTLVGASYAGEIGKPSGKWYRDLAAMKGVPVSALLATMPVVDTTQAFGLHPQNPWPSALILDADEIANIKAATVAYNQIIAAAAAQYGFALFDANAFMNQVSETGIMEQGFYFTAEFANGGVFSLDGIHPSNAGYAIIANKFIAALNETYNMAIAQVMLNDVLGHAPVKKAAVQKMNYDLFKLAPVLEMTGGKIW</sequence>
<dbReference type="Pfam" id="PF00657">
    <property type="entry name" value="Lipase_GDSL"/>
    <property type="match status" value="1"/>
</dbReference>
<dbReference type="InterPro" id="IPR001087">
    <property type="entry name" value="GDSL"/>
</dbReference>
<evidence type="ECO:0000313" key="1">
    <source>
        <dbReference type="EMBL" id="HHJ53805.1"/>
    </source>
</evidence>
<dbReference type="InterPro" id="IPR036514">
    <property type="entry name" value="SGNH_hydro_sf"/>
</dbReference>